<proteinExistence type="predicted"/>
<reference evidence="1 2" key="1">
    <citation type="submission" date="2014-04" db="EMBL/GenBank/DDBJ databases">
        <authorList>
            <consortium name="DOE Joint Genome Institute"/>
            <person name="Kuo A."/>
            <person name="Kohler A."/>
            <person name="Costa M.D."/>
            <person name="Nagy L.G."/>
            <person name="Floudas D."/>
            <person name="Copeland A."/>
            <person name="Barry K.W."/>
            <person name="Cichocki N."/>
            <person name="Veneault-Fourrey C."/>
            <person name="LaButti K."/>
            <person name="Lindquist E.A."/>
            <person name="Lipzen A."/>
            <person name="Lundell T."/>
            <person name="Morin E."/>
            <person name="Murat C."/>
            <person name="Sun H."/>
            <person name="Tunlid A."/>
            <person name="Henrissat B."/>
            <person name="Grigoriev I.V."/>
            <person name="Hibbett D.S."/>
            <person name="Martin F."/>
            <person name="Nordberg H.P."/>
            <person name="Cantor M.N."/>
            <person name="Hua S.X."/>
        </authorList>
    </citation>
    <scope>NUCLEOTIDE SEQUENCE [LARGE SCALE GENOMIC DNA]</scope>
    <source>
        <strain evidence="1 2">Marx 270</strain>
    </source>
</reference>
<evidence type="ECO:0000313" key="1">
    <source>
        <dbReference type="EMBL" id="KIO11335.1"/>
    </source>
</evidence>
<name>A0A0C3PC83_PISTI</name>
<dbReference type="EMBL" id="KN831950">
    <property type="protein sequence ID" value="KIO11335.1"/>
    <property type="molecule type" value="Genomic_DNA"/>
</dbReference>
<accession>A0A0C3PC83</accession>
<dbReference type="InParanoid" id="A0A0C3PC83"/>
<keyword evidence="2" id="KW-1185">Reference proteome</keyword>
<organism evidence="1 2">
    <name type="scientific">Pisolithus tinctorius Marx 270</name>
    <dbReference type="NCBI Taxonomy" id="870435"/>
    <lineage>
        <taxon>Eukaryota</taxon>
        <taxon>Fungi</taxon>
        <taxon>Dikarya</taxon>
        <taxon>Basidiomycota</taxon>
        <taxon>Agaricomycotina</taxon>
        <taxon>Agaricomycetes</taxon>
        <taxon>Agaricomycetidae</taxon>
        <taxon>Boletales</taxon>
        <taxon>Sclerodermatineae</taxon>
        <taxon>Pisolithaceae</taxon>
        <taxon>Pisolithus</taxon>
    </lineage>
</organism>
<dbReference type="HOGENOM" id="CLU_2639097_0_0_1"/>
<protein>
    <submittedName>
        <fullName evidence="1">Uncharacterized protein</fullName>
    </submittedName>
</protein>
<evidence type="ECO:0000313" key="2">
    <source>
        <dbReference type="Proteomes" id="UP000054217"/>
    </source>
</evidence>
<sequence>MISVWDRCALSGPPRMDALGEEGTFNTPSYSAAASRDCMQNSCLPTSLDHRGFRNMTKLPHGSALPCLLFRKSINHT</sequence>
<dbReference type="Proteomes" id="UP000054217">
    <property type="component" value="Unassembled WGS sequence"/>
</dbReference>
<reference evidence="2" key="2">
    <citation type="submission" date="2015-01" db="EMBL/GenBank/DDBJ databases">
        <title>Evolutionary Origins and Diversification of the Mycorrhizal Mutualists.</title>
        <authorList>
            <consortium name="DOE Joint Genome Institute"/>
            <consortium name="Mycorrhizal Genomics Consortium"/>
            <person name="Kohler A."/>
            <person name="Kuo A."/>
            <person name="Nagy L.G."/>
            <person name="Floudas D."/>
            <person name="Copeland A."/>
            <person name="Barry K.W."/>
            <person name="Cichocki N."/>
            <person name="Veneault-Fourrey C."/>
            <person name="LaButti K."/>
            <person name="Lindquist E.A."/>
            <person name="Lipzen A."/>
            <person name="Lundell T."/>
            <person name="Morin E."/>
            <person name="Murat C."/>
            <person name="Riley R."/>
            <person name="Ohm R."/>
            <person name="Sun H."/>
            <person name="Tunlid A."/>
            <person name="Henrissat B."/>
            <person name="Grigoriev I.V."/>
            <person name="Hibbett D.S."/>
            <person name="Martin F."/>
        </authorList>
    </citation>
    <scope>NUCLEOTIDE SEQUENCE [LARGE SCALE GENOMIC DNA]</scope>
    <source>
        <strain evidence="2">Marx 270</strain>
    </source>
</reference>
<dbReference type="AlphaFoldDB" id="A0A0C3PC83"/>
<gene>
    <name evidence="1" type="ORF">M404DRAFT_995011</name>
</gene>